<keyword evidence="3" id="KW-0804">Transcription</keyword>
<evidence type="ECO:0000259" key="5">
    <source>
        <dbReference type="PROSITE" id="PS50977"/>
    </source>
</evidence>
<dbReference type="SUPFAM" id="SSF48498">
    <property type="entry name" value="Tetracyclin repressor-like, C-terminal domain"/>
    <property type="match status" value="1"/>
</dbReference>
<dbReference type="InterPro" id="IPR001647">
    <property type="entry name" value="HTH_TetR"/>
</dbReference>
<dbReference type="InterPro" id="IPR023772">
    <property type="entry name" value="DNA-bd_HTH_TetR-type_CS"/>
</dbReference>
<keyword evidence="2 4" id="KW-0238">DNA-binding</keyword>
<dbReference type="EMBL" id="JBHTBW010000001">
    <property type="protein sequence ID" value="MFC7439581.1"/>
    <property type="molecule type" value="Genomic_DNA"/>
</dbReference>
<evidence type="ECO:0000256" key="2">
    <source>
        <dbReference type="ARBA" id="ARBA00023125"/>
    </source>
</evidence>
<gene>
    <name evidence="6" type="ORF">ACFQNG_00135</name>
</gene>
<evidence type="ECO:0000256" key="4">
    <source>
        <dbReference type="PROSITE-ProRule" id="PRU00335"/>
    </source>
</evidence>
<dbReference type="Proteomes" id="UP001596500">
    <property type="component" value="Unassembled WGS sequence"/>
</dbReference>
<dbReference type="PANTHER" id="PTHR47506:SF1">
    <property type="entry name" value="HTH-TYPE TRANSCRIPTIONAL REGULATOR YJDC"/>
    <property type="match status" value="1"/>
</dbReference>
<proteinExistence type="predicted"/>
<dbReference type="InterPro" id="IPR036271">
    <property type="entry name" value="Tet_transcr_reg_TetR-rel_C_sf"/>
</dbReference>
<dbReference type="PRINTS" id="PR00455">
    <property type="entry name" value="HTHTETR"/>
</dbReference>
<dbReference type="Gene3D" id="1.10.357.10">
    <property type="entry name" value="Tetracycline Repressor, domain 2"/>
    <property type="match status" value="1"/>
</dbReference>
<evidence type="ECO:0000256" key="1">
    <source>
        <dbReference type="ARBA" id="ARBA00023015"/>
    </source>
</evidence>
<keyword evidence="1" id="KW-0805">Transcription regulation</keyword>
<comment type="caution">
    <text evidence="6">The sequence shown here is derived from an EMBL/GenBank/DDBJ whole genome shotgun (WGS) entry which is preliminary data.</text>
</comment>
<name>A0ABW2RF42_9BACL</name>
<evidence type="ECO:0000313" key="7">
    <source>
        <dbReference type="Proteomes" id="UP001596500"/>
    </source>
</evidence>
<organism evidence="6 7">
    <name type="scientific">Laceyella putida</name>
    <dbReference type="NCBI Taxonomy" id="110101"/>
    <lineage>
        <taxon>Bacteria</taxon>
        <taxon>Bacillati</taxon>
        <taxon>Bacillota</taxon>
        <taxon>Bacilli</taxon>
        <taxon>Bacillales</taxon>
        <taxon>Thermoactinomycetaceae</taxon>
        <taxon>Laceyella</taxon>
    </lineage>
</organism>
<evidence type="ECO:0000256" key="3">
    <source>
        <dbReference type="ARBA" id="ARBA00023163"/>
    </source>
</evidence>
<dbReference type="PROSITE" id="PS50977">
    <property type="entry name" value="HTH_TETR_2"/>
    <property type="match status" value="1"/>
</dbReference>
<feature type="domain" description="HTH tetR-type" evidence="5">
    <location>
        <begin position="8"/>
        <end position="68"/>
    </location>
</feature>
<keyword evidence="7" id="KW-1185">Reference proteome</keyword>
<protein>
    <submittedName>
        <fullName evidence="6">TetR/AcrR family transcriptional regulator</fullName>
    </submittedName>
</protein>
<dbReference type="Pfam" id="PF00440">
    <property type="entry name" value="TetR_N"/>
    <property type="match status" value="1"/>
</dbReference>
<dbReference type="RefSeq" id="WP_379862765.1">
    <property type="nucleotide sequence ID" value="NZ_JBHTBW010000001.1"/>
</dbReference>
<dbReference type="SUPFAM" id="SSF46689">
    <property type="entry name" value="Homeodomain-like"/>
    <property type="match status" value="1"/>
</dbReference>
<reference evidence="7" key="1">
    <citation type="journal article" date="2019" name="Int. J. Syst. Evol. Microbiol.">
        <title>The Global Catalogue of Microorganisms (GCM) 10K type strain sequencing project: providing services to taxonomists for standard genome sequencing and annotation.</title>
        <authorList>
            <consortium name="The Broad Institute Genomics Platform"/>
            <consortium name="The Broad Institute Genome Sequencing Center for Infectious Disease"/>
            <person name="Wu L."/>
            <person name="Ma J."/>
        </authorList>
    </citation>
    <scope>NUCLEOTIDE SEQUENCE [LARGE SCALE GENOMIC DNA]</scope>
    <source>
        <strain evidence="7">CGMCC 1.12942</strain>
    </source>
</reference>
<feature type="DNA-binding region" description="H-T-H motif" evidence="4">
    <location>
        <begin position="31"/>
        <end position="50"/>
    </location>
</feature>
<dbReference type="PROSITE" id="PS01081">
    <property type="entry name" value="HTH_TETR_1"/>
    <property type="match status" value="1"/>
</dbReference>
<evidence type="ECO:0000313" key="6">
    <source>
        <dbReference type="EMBL" id="MFC7439581.1"/>
    </source>
</evidence>
<dbReference type="InterPro" id="IPR009057">
    <property type="entry name" value="Homeodomain-like_sf"/>
</dbReference>
<dbReference type="PANTHER" id="PTHR47506">
    <property type="entry name" value="TRANSCRIPTIONAL REGULATORY PROTEIN"/>
    <property type="match status" value="1"/>
</dbReference>
<accession>A0ABW2RF42</accession>
<sequence length="211" mass="24494">MRQQEMSERTIQKLVDSGITLFAKYGYSNTSVDQIVQEAGLSKGAFYAHFSTKEDFLMKVLQDEISFYFEDLRDLLTQENRDLVDEFIKFSVDMVVKAYEKGFSAVLLHSAMTCQYLPQVQQELTKQMEEWRTDLTRLFEAMKKEGFIGSPLNARTLATAGMALFNGYNMQHYIDDRVDIKEMINVFIELLQVQSPHRHATTRATDKQDDR</sequence>